<organism evidence="3 4">
    <name type="scientific">Brassica cretica</name>
    <name type="common">Mustard</name>
    <dbReference type="NCBI Taxonomy" id="69181"/>
    <lineage>
        <taxon>Eukaryota</taxon>
        <taxon>Viridiplantae</taxon>
        <taxon>Streptophyta</taxon>
        <taxon>Embryophyta</taxon>
        <taxon>Tracheophyta</taxon>
        <taxon>Spermatophyta</taxon>
        <taxon>Magnoliopsida</taxon>
        <taxon>eudicotyledons</taxon>
        <taxon>Gunneridae</taxon>
        <taxon>Pentapetalae</taxon>
        <taxon>rosids</taxon>
        <taxon>malvids</taxon>
        <taxon>Brassicales</taxon>
        <taxon>Brassicaceae</taxon>
        <taxon>Brassiceae</taxon>
        <taxon>Brassica</taxon>
    </lineage>
</organism>
<dbReference type="PANTHER" id="PTHR31099:SF28">
    <property type="entry name" value="F5J5.12"/>
    <property type="match status" value="1"/>
</dbReference>
<proteinExistence type="predicted"/>
<evidence type="ECO:0000256" key="2">
    <source>
        <dbReference type="SAM" id="MobiDB-lite"/>
    </source>
</evidence>
<feature type="compositionally biased region" description="Basic and acidic residues" evidence="2">
    <location>
        <begin position="555"/>
        <end position="571"/>
    </location>
</feature>
<feature type="compositionally biased region" description="Basic and acidic residues" evidence="2">
    <location>
        <begin position="46"/>
        <end position="55"/>
    </location>
</feature>
<name>A0A8S9QPF8_BRACR</name>
<feature type="compositionally biased region" description="Low complexity" evidence="2">
    <location>
        <begin position="1"/>
        <end position="19"/>
    </location>
</feature>
<feature type="compositionally biased region" description="Acidic residues" evidence="2">
    <location>
        <begin position="603"/>
        <end position="612"/>
    </location>
</feature>
<feature type="compositionally biased region" description="Basic and acidic residues" evidence="2">
    <location>
        <begin position="29"/>
        <end position="39"/>
    </location>
</feature>
<reference evidence="3" key="1">
    <citation type="submission" date="2019-12" db="EMBL/GenBank/DDBJ databases">
        <title>Genome sequencing and annotation of Brassica cretica.</title>
        <authorList>
            <person name="Studholme D.J."/>
            <person name="Sarris P."/>
        </authorList>
    </citation>
    <scope>NUCLEOTIDE SEQUENCE</scope>
    <source>
        <strain evidence="3">PFS-109/04</strain>
        <tissue evidence="3">Leaf</tissue>
    </source>
</reference>
<feature type="region of interest" description="Disordered" evidence="2">
    <location>
        <begin position="544"/>
        <end position="679"/>
    </location>
</feature>
<comment type="caution">
    <text evidence="3">The sequence shown here is derived from an EMBL/GenBank/DDBJ whole genome shotgun (WGS) entry which is preliminary data.</text>
</comment>
<feature type="coiled-coil region" evidence="1">
    <location>
        <begin position="319"/>
        <end position="378"/>
    </location>
</feature>
<accession>A0A8S9QPF8</accession>
<dbReference type="AlphaFoldDB" id="A0A8S9QPF8"/>
<dbReference type="Proteomes" id="UP000712600">
    <property type="component" value="Unassembled WGS sequence"/>
</dbReference>
<evidence type="ECO:0000313" key="3">
    <source>
        <dbReference type="EMBL" id="KAF3555752.1"/>
    </source>
</evidence>
<dbReference type="PANTHER" id="PTHR31099">
    <property type="entry name" value="OS06G0165300 PROTEIN"/>
    <property type="match status" value="1"/>
</dbReference>
<keyword evidence="1" id="KW-0175">Coiled coil</keyword>
<protein>
    <submittedName>
        <fullName evidence="3">Uncharacterized protein</fullName>
    </submittedName>
</protein>
<sequence length="679" mass="75331">MDEQGSSRGLSPLLSSFFSADSVGNSDVRGSEDRGRDQGDTATGSERGDTDESDRSPTPLRQVRKRVCFDQIDCRPTIYHPVRHPNTIAYPEKFFESAQAIASHSHPRWPDLSREWIRRQQARIAREPRLSASDANAADAAIVDVVGEASGTPGNLSEERRKTCSREGGSGGEPARSTPDSSARKRSGSEGSVAKRKRIEFPDRIEFSYKETTPLILNHLRCAELTRQIRGGTKEMPQLEDLYFKNEYIEAASSRARSDGSMNFLVEKYDSALKQTMIQLGSSEKLAQARLKAIERVRAEHKKAKENDAKEKEVRRVKFEELEGKLKSAGAAKKELARENTRLEQATATLEKEKTELLEERDAAVEKLIRERQRLRDSRGLEVTRERERVEAAMVEKANRCFGRVRDHFTRVRDHFTRLDAFGKAKNLYGQASGMKKCLEMIKASGTEIPQEMLDVFAEQEKLYEAEARKFCVGPLSDSDLTLSPLVLPSRFVEDSFRASFDPYGSNVDLIGPGTVSQLITSLEITEEPSEGPLVDVTSVPAEHVEVPEGGGPGERLENENLEEVSGKDNLEIGNTQVREEETGNVGIEDPVLVSDSSSEGREGEEEEDDRVEETSLLQPVEEEKTDEVRNRDVPPPPAVDTLVPVPTRVEDPTVAATEDPVGPSALGTPEEVGQDSAP</sequence>
<gene>
    <name evidence="3" type="ORF">F2Q69_00013972</name>
</gene>
<feature type="region of interest" description="Disordered" evidence="2">
    <location>
        <begin position="1"/>
        <end position="62"/>
    </location>
</feature>
<evidence type="ECO:0000313" key="4">
    <source>
        <dbReference type="Proteomes" id="UP000712600"/>
    </source>
</evidence>
<evidence type="ECO:0000256" key="1">
    <source>
        <dbReference type="SAM" id="Coils"/>
    </source>
</evidence>
<dbReference type="EMBL" id="QGKX02000996">
    <property type="protein sequence ID" value="KAF3555752.1"/>
    <property type="molecule type" value="Genomic_DNA"/>
</dbReference>
<feature type="region of interest" description="Disordered" evidence="2">
    <location>
        <begin position="148"/>
        <end position="195"/>
    </location>
</feature>